<dbReference type="Gene3D" id="4.10.60.10">
    <property type="entry name" value="Zinc finger, CCHC-type"/>
    <property type="match status" value="1"/>
</dbReference>
<gene>
    <name evidence="2" type="ORF">C2G38_2322942</name>
</gene>
<keyword evidence="3" id="KW-1185">Reference proteome</keyword>
<sequence length="188" mass="20865">MGKGFGMLKKVLNLAIVTNRAEELYEIHKKLVKEMENEIKSQNSQAITENNELQEFAHTINNPVSVKTKGNDMSDTESISDTEETIVNKRKCGICNMKGHNSRTFPDLAESNIAELMPADNNEEISTNKRKCRICSLEGHNAQTYPSSMKSNISEIEESGSDAEEININKRKCGICGLGGHNARTCQS</sequence>
<reference evidence="2 3" key="1">
    <citation type="submission" date="2018-06" db="EMBL/GenBank/DDBJ databases">
        <title>Comparative genomics reveals the genomic features of Rhizophagus irregularis, R. cerebriforme, R. diaphanum and Gigaspora rosea, and their symbiotic lifestyle signature.</title>
        <authorList>
            <person name="Morin E."/>
            <person name="San Clemente H."/>
            <person name="Chen E.C.H."/>
            <person name="De La Providencia I."/>
            <person name="Hainaut M."/>
            <person name="Kuo A."/>
            <person name="Kohler A."/>
            <person name="Murat C."/>
            <person name="Tang N."/>
            <person name="Roy S."/>
            <person name="Loubradou J."/>
            <person name="Henrissat B."/>
            <person name="Grigoriev I.V."/>
            <person name="Corradi N."/>
            <person name="Roux C."/>
            <person name="Martin F.M."/>
        </authorList>
    </citation>
    <scope>NUCLEOTIDE SEQUENCE [LARGE SCALE GENOMIC DNA]</scope>
    <source>
        <strain evidence="2 3">DAOM 194757</strain>
    </source>
</reference>
<keyword evidence="1" id="KW-0175">Coiled coil</keyword>
<dbReference type="Proteomes" id="UP000266673">
    <property type="component" value="Unassembled WGS sequence"/>
</dbReference>
<dbReference type="EMBL" id="QKWP01000836">
    <property type="protein sequence ID" value="RIB14386.1"/>
    <property type="molecule type" value="Genomic_DNA"/>
</dbReference>
<organism evidence="2 3">
    <name type="scientific">Gigaspora rosea</name>
    <dbReference type="NCBI Taxonomy" id="44941"/>
    <lineage>
        <taxon>Eukaryota</taxon>
        <taxon>Fungi</taxon>
        <taxon>Fungi incertae sedis</taxon>
        <taxon>Mucoromycota</taxon>
        <taxon>Glomeromycotina</taxon>
        <taxon>Glomeromycetes</taxon>
        <taxon>Diversisporales</taxon>
        <taxon>Gigasporaceae</taxon>
        <taxon>Gigaspora</taxon>
    </lineage>
</organism>
<evidence type="ECO:0000313" key="2">
    <source>
        <dbReference type="EMBL" id="RIB14386.1"/>
    </source>
</evidence>
<evidence type="ECO:0000256" key="1">
    <source>
        <dbReference type="SAM" id="Coils"/>
    </source>
</evidence>
<evidence type="ECO:0000313" key="3">
    <source>
        <dbReference type="Proteomes" id="UP000266673"/>
    </source>
</evidence>
<dbReference type="OrthoDB" id="2416539at2759"/>
<feature type="coiled-coil region" evidence="1">
    <location>
        <begin position="18"/>
        <end position="52"/>
    </location>
</feature>
<protein>
    <recommendedName>
        <fullName evidence="4">CCHC-type domain-containing protein</fullName>
    </recommendedName>
</protein>
<proteinExistence type="predicted"/>
<accession>A0A397V4Z7</accession>
<dbReference type="AlphaFoldDB" id="A0A397V4Z7"/>
<comment type="caution">
    <text evidence="2">The sequence shown here is derived from an EMBL/GenBank/DDBJ whole genome shotgun (WGS) entry which is preliminary data.</text>
</comment>
<evidence type="ECO:0008006" key="4">
    <source>
        <dbReference type="Google" id="ProtNLM"/>
    </source>
</evidence>
<name>A0A397V4Z7_9GLOM</name>